<dbReference type="EMBL" id="GGEC01060164">
    <property type="protein sequence ID" value="MBX40648.1"/>
    <property type="molecule type" value="Transcribed_RNA"/>
</dbReference>
<organism evidence="1">
    <name type="scientific">Rhizophora mucronata</name>
    <name type="common">Asiatic mangrove</name>
    <dbReference type="NCBI Taxonomy" id="61149"/>
    <lineage>
        <taxon>Eukaryota</taxon>
        <taxon>Viridiplantae</taxon>
        <taxon>Streptophyta</taxon>
        <taxon>Embryophyta</taxon>
        <taxon>Tracheophyta</taxon>
        <taxon>Spermatophyta</taxon>
        <taxon>Magnoliopsida</taxon>
        <taxon>eudicotyledons</taxon>
        <taxon>Gunneridae</taxon>
        <taxon>Pentapetalae</taxon>
        <taxon>rosids</taxon>
        <taxon>fabids</taxon>
        <taxon>Malpighiales</taxon>
        <taxon>Rhizophoraceae</taxon>
        <taxon>Rhizophora</taxon>
    </lineage>
</organism>
<evidence type="ECO:0000313" key="1">
    <source>
        <dbReference type="EMBL" id="MBX40648.1"/>
    </source>
</evidence>
<protein>
    <submittedName>
        <fullName evidence="1">Uncharacterized protein</fullName>
    </submittedName>
</protein>
<accession>A0A2P2NDU6</accession>
<name>A0A2P2NDU6_RHIMU</name>
<dbReference type="AlphaFoldDB" id="A0A2P2NDU6"/>
<sequence>MHIAFGYARSCITGSFSATVGPF</sequence>
<reference evidence="1" key="1">
    <citation type="submission" date="2018-02" db="EMBL/GenBank/DDBJ databases">
        <title>Rhizophora mucronata_Transcriptome.</title>
        <authorList>
            <person name="Meera S.P."/>
            <person name="Sreeshan A."/>
            <person name="Augustine A."/>
        </authorList>
    </citation>
    <scope>NUCLEOTIDE SEQUENCE</scope>
    <source>
        <tissue evidence="1">Leaf</tissue>
    </source>
</reference>
<proteinExistence type="predicted"/>